<protein>
    <submittedName>
        <fullName evidence="2">Uncharacterized protein</fullName>
    </submittedName>
</protein>
<reference evidence="2" key="2">
    <citation type="submission" date="2012-06" db="EMBL/GenBank/DDBJ databases">
        <title>Annotation of the Genome Sequence of Fusarium oxysporum Fo47.</title>
        <authorList>
            <consortium name="The Broad Institute Genomics Platform"/>
            <person name="Ma L.-J."/>
            <person name="Corby-Kistler H."/>
            <person name="Broz K."/>
            <person name="Gale L.R."/>
            <person name="Jonkers W."/>
            <person name="O'Donnell K."/>
            <person name="Ploetz R."/>
            <person name="Steinberg C."/>
            <person name="Schwartz D.C."/>
            <person name="VanEtten H."/>
            <person name="Zhou S."/>
            <person name="Young S.K."/>
            <person name="Zeng Q."/>
            <person name="Gargeya S."/>
            <person name="Fitzgerald M."/>
            <person name="Abouelleil A."/>
            <person name="Alvarado L."/>
            <person name="Chapman S.B."/>
            <person name="Gainer-Dewar J."/>
            <person name="Goldberg J."/>
            <person name="Griggs A."/>
            <person name="Gujja S."/>
            <person name="Hansen M."/>
            <person name="Howarth C."/>
            <person name="Imamovic A."/>
            <person name="Ireland A."/>
            <person name="Larimer J."/>
            <person name="McCowan C."/>
            <person name="Murphy C."/>
            <person name="Pearson M."/>
            <person name="Poon T.W."/>
            <person name="Priest M."/>
            <person name="Roberts A."/>
            <person name="Saif S."/>
            <person name="Shea T."/>
            <person name="Sykes S."/>
            <person name="Wortman J."/>
            <person name="Nusbaum C."/>
            <person name="Birren B."/>
        </authorList>
    </citation>
    <scope>NUCLEOTIDE SEQUENCE</scope>
    <source>
        <strain evidence="2">Fo47</strain>
    </source>
</reference>
<feature type="transmembrane region" description="Helical" evidence="1">
    <location>
        <begin position="25"/>
        <end position="45"/>
    </location>
</feature>
<keyword evidence="1" id="KW-0812">Transmembrane</keyword>
<evidence type="ECO:0000256" key="1">
    <source>
        <dbReference type="SAM" id="Phobius"/>
    </source>
</evidence>
<dbReference type="AlphaFoldDB" id="W9JIY7"/>
<accession>W9JIY7</accession>
<sequence>MSRSNLVTGLIVVQAVQDCLSSNFTMLAVILNVFVLFQAAQKVVYSSVDRGASDQSCGFFTDVAPSFAAKAFTTSFRDAIRISC</sequence>
<evidence type="ECO:0000313" key="2">
    <source>
        <dbReference type="EMBL" id="EWZ30444.1"/>
    </source>
</evidence>
<proteinExistence type="predicted"/>
<keyword evidence="1" id="KW-0472">Membrane</keyword>
<gene>
    <name evidence="2" type="ORF">FOZG_15927</name>
</gene>
<organism evidence="2">
    <name type="scientific">Fusarium oxysporum Fo47</name>
    <dbReference type="NCBI Taxonomy" id="660027"/>
    <lineage>
        <taxon>Eukaryota</taxon>
        <taxon>Fungi</taxon>
        <taxon>Dikarya</taxon>
        <taxon>Ascomycota</taxon>
        <taxon>Pezizomycotina</taxon>
        <taxon>Sordariomycetes</taxon>
        <taxon>Hypocreomycetidae</taxon>
        <taxon>Hypocreales</taxon>
        <taxon>Nectriaceae</taxon>
        <taxon>Fusarium</taxon>
        <taxon>Fusarium oxysporum species complex</taxon>
    </lineage>
</organism>
<dbReference type="HOGENOM" id="CLU_174954_0_0_1"/>
<dbReference type="VEuPathDB" id="FungiDB:FOZG_15927"/>
<name>W9JIY7_FUSOX</name>
<dbReference type="EMBL" id="JH717909">
    <property type="protein sequence ID" value="EWZ30444.1"/>
    <property type="molecule type" value="Genomic_DNA"/>
</dbReference>
<reference evidence="2" key="1">
    <citation type="submission" date="2011-06" db="EMBL/GenBank/DDBJ databases">
        <title>The Genome Sequence of Fusarium oxysporum Fo47.</title>
        <authorList>
            <consortium name="The Broad Institute Genome Sequencing Platform"/>
            <person name="Ma L.-J."/>
            <person name="Gale L.R."/>
            <person name="Schwartz D.C."/>
            <person name="Zhou S."/>
            <person name="Corby-Kistler H."/>
            <person name="Young S.K."/>
            <person name="Zeng Q."/>
            <person name="Gargeya S."/>
            <person name="Fitzgerald M."/>
            <person name="Haas B."/>
            <person name="Abouelleil A."/>
            <person name="Alvarado L."/>
            <person name="Arachchi H.M."/>
            <person name="Berlin A."/>
            <person name="Brown A."/>
            <person name="Chapman S.B."/>
            <person name="Chen Z."/>
            <person name="Dunbar C."/>
            <person name="Freedman E."/>
            <person name="Gearin G."/>
            <person name="Gellesch M."/>
            <person name="Goldberg J."/>
            <person name="Griggs A."/>
            <person name="Gujja S."/>
            <person name="Heiman D."/>
            <person name="Howarth C."/>
            <person name="Larson L."/>
            <person name="Lui A."/>
            <person name="MacDonald P.J.P."/>
            <person name="Mehta T."/>
            <person name="Montmayeur A."/>
            <person name="Murphy C."/>
            <person name="Neiman D."/>
            <person name="Pearson M."/>
            <person name="Priest M."/>
            <person name="Roberts A."/>
            <person name="Saif S."/>
            <person name="Shea T."/>
            <person name="Shenoy N."/>
            <person name="Sisk P."/>
            <person name="Stolte C."/>
            <person name="Sykes S."/>
            <person name="Wortman J."/>
            <person name="Nusbaum C."/>
            <person name="Birren B."/>
        </authorList>
    </citation>
    <scope>NUCLEOTIDE SEQUENCE [LARGE SCALE GENOMIC DNA]</scope>
    <source>
        <strain evidence="2">Fo47</strain>
    </source>
</reference>
<dbReference type="Proteomes" id="UP000030766">
    <property type="component" value="Unassembled WGS sequence"/>
</dbReference>
<keyword evidence="1" id="KW-1133">Transmembrane helix</keyword>